<feature type="transmembrane region" description="Helical" evidence="2">
    <location>
        <begin position="290"/>
        <end position="310"/>
    </location>
</feature>
<proteinExistence type="predicted"/>
<sequence>MSRPGGPYRDEQYPPRPRQYPPDEYQQGYPPRGGHPDLHRGNQGYDQGGYQPGYDQGGYDDRGYVQGRGQGYDQGYDRGGYDDRGYDDRGYRQPAARQPAERPRPEPERYDDDGGRGFRIPGLGLVLSLLGLVVQVLSLTVLPWISAAGGTTELPKIWNLLRHTGENGFGGAYVLLFSYPLAVLGVLLSLVAVIQSVAMKVIWAILAIIGVAALALRFGWDSIGGGGFDFSRKEIIYGVIALAVLVVVIFMLRMAMSTFRIVGGIILLVCAGVHVAALNDMTGGQGLGDLGIGAYGPAAGYVLAALAAFIGPRKIA</sequence>
<dbReference type="Proteomes" id="UP000294927">
    <property type="component" value="Unassembled WGS sequence"/>
</dbReference>
<keyword evidence="2" id="KW-1133">Transmembrane helix</keyword>
<feature type="transmembrane region" description="Helical" evidence="2">
    <location>
        <begin position="172"/>
        <end position="194"/>
    </location>
</feature>
<name>A0A4R7W050_9PSEU</name>
<keyword evidence="2" id="KW-0472">Membrane</keyword>
<feature type="compositionally biased region" description="Basic and acidic residues" evidence="1">
    <location>
        <begin position="75"/>
        <end position="91"/>
    </location>
</feature>
<keyword evidence="4" id="KW-1185">Reference proteome</keyword>
<feature type="compositionally biased region" description="Basic and acidic residues" evidence="1">
    <location>
        <begin position="99"/>
        <end position="115"/>
    </location>
</feature>
<comment type="caution">
    <text evidence="3">The sequence shown here is derived from an EMBL/GenBank/DDBJ whole genome shotgun (WGS) entry which is preliminary data.</text>
</comment>
<feature type="transmembrane region" description="Helical" evidence="2">
    <location>
        <begin position="201"/>
        <end position="220"/>
    </location>
</feature>
<reference evidence="3 4" key="1">
    <citation type="submission" date="2019-03" db="EMBL/GenBank/DDBJ databases">
        <title>Genomic Encyclopedia of Archaeal and Bacterial Type Strains, Phase II (KMG-II): from individual species to whole genera.</title>
        <authorList>
            <person name="Goeker M."/>
        </authorList>
    </citation>
    <scope>NUCLEOTIDE SEQUENCE [LARGE SCALE GENOMIC DNA]</scope>
    <source>
        <strain evidence="3 4">DSM 45499</strain>
    </source>
</reference>
<dbReference type="AlphaFoldDB" id="A0A4R7W050"/>
<organism evidence="3 4">
    <name type="scientific">Actinophytocola oryzae</name>
    <dbReference type="NCBI Taxonomy" id="502181"/>
    <lineage>
        <taxon>Bacteria</taxon>
        <taxon>Bacillati</taxon>
        <taxon>Actinomycetota</taxon>
        <taxon>Actinomycetes</taxon>
        <taxon>Pseudonocardiales</taxon>
        <taxon>Pseudonocardiaceae</taxon>
    </lineage>
</organism>
<feature type="transmembrane region" description="Helical" evidence="2">
    <location>
        <begin position="259"/>
        <end position="278"/>
    </location>
</feature>
<feature type="region of interest" description="Disordered" evidence="1">
    <location>
        <begin position="1"/>
        <end position="115"/>
    </location>
</feature>
<dbReference type="RefSeq" id="WP_279588720.1">
    <property type="nucleotide sequence ID" value="NZ_SOCP01000003.1"/>
</dbReference>
<evidence type="ECO:0000313" key="3">
    <source>
        <dbReference type="EMBL" id="TDV55199.1"/>
    </source>
</evidence>
<feature type="transmembrane region" description="Helical" evidence="2">
    <location>
        <begin position="123"/>
        <end position="145"/>
    </location>
</feature>
<evidence type="ECO:0000256" key="2">
    <source>
        <dbReference type="SAM" id="Phobius"/>
    </source>
</evidence>
<feature type="transmembrane region" description="Helical" evidence="2">
    <location>
        <begin position="235"/>
        <end position="252"/>
    </location>
</feature>
<evidence type="ECO:0000313" key="4">
    <source>
        <dbReference type="Proteomes" id="UP000294927"/>
    </source>
</evidence>
<gene>
    <name evidence="3" type="ORF">CLV71_103440</name>
</gene>
<accession>A0A4R7W050</accession>
<evidence type="ECO:0000256" key="1">
    <source>
        <dbReference type="SAM" id="MobiDB-lite"/>
    </source>
</evidence>
<keyword evidence="2" id="KW-0812">Transmembrane</keyword>
<dbReference type="EMBL" id="SOCP01000003">
    <property type="protein sequence ID" value="TDV55199.1"/>
    <property type="molecule type" value="Genomic_DNA"/>
</dbReference>
<protein>
    <submittedName>
        <fullName evidence="3">Uncharacterized protein</fullName>
    </submittedName>
</protein>